<dbReference type="SMART" id="SM00326">
    <property type="entry name" value="SH3"/>
    <property type="match status" value="1"/>
</dbReference>
<proteinExistence type="predicted"/>
<sequence length="344" mass="39772">MESIDWTYFKRATHVFKQKINIEPTTFDEEFNELEKEFNLSTSGLYKLKENLTIYTQSVQNILISSRNVGTFTIDLYNPLIEGSNSENSIQEEALILQKDVKLYIDCICDAIPMISSEISLVKGTLIESVNAMISNCENIKKKCKKRISILIEIDSIQLKLNKIAERRSSNDLSLKQSQQSFSFERNLKEINESYNTINIQLKTELPIFLQLIDKAIIPIQRLIYFLQLLIYYQVSNNVSEMKEAFNCNSTDSNYILEFNKRLQPYIDSADQLTIVKFRENFYSNLISPSKICQAIFTFEAKAEGDLSIKRGDIIKITNKEGNWYTGELNGKIGRFPDNYVKIL</sequence>
<evidence type="ECO:0000259" key="3">
    <source>
        <dbReference type="PROSITE" id="PS50002"/>
    </source>
</evidence>
<dbReference type="PANTHER" id="PTHR47174:SF1">
    <property type="entry name" value="REDUCED VIABILITY UPON STARVATION PROTEIN 167"/>
    <property type="match status" value="1"/>
</dbReference>
<evidence type="ECO:0000256" key="2">
    <source>
        <dbReference type="PROSITE-ProRule" id="PRU00192"/>
    </source>
</evidence>
<gene>
    <name evidence="5" type="ORF">CAAN4_E04148</name>
</gene>
<dbReference type="InterPro" id="IPR004148">
    <property type="entry name" value="BAR_dom"/>
</dbReference>
<dbReference type="SUPFAM" id="SSF103657">
    <property type="entry name" value="BAR/IMD domain-like"/>
    <property type="match status" value="1"/>
</dbReference>
<organism evidence="5 6">
    <name type="scientific">[Candida] anglica</name>
    <dbReference type="NCBI Taxonomy" id="148631"/>
    <lineage>
        <taxon>Eukaryota</taxon>
        <taxon>Fungi</taxon>
        <taxon>Dikarya</taxon>
        <taxon>Ascomycota</taxon>
        <taxon>Saccharomycotina</taxon>
        <taxon>Pichiomycetes</taxon>
        <taxon>Debaryomycetaceae</taxon>
        <taxon>Kurtzmaniella</taxon>
    </lineage>
</organism>
<dbReference type="PANTHER" id="PTHR47174">
    <property type="entry name" value="BRIDGING INTEGRATOR 3"/>
    <property type="match status" value="1"/>
</dbReference>
<reference evidence="5 6" key="1">
    <citation type="submission" date="2024-01" db="EMBL/GenBank/DDBJ databases">
        <authorList>
            <consortium name="Genoscope - CEA"/>
            <person name="William W."/>
        </authorList>
    </citation>
    <scope>NUCLEOTIDE SEQUENCE [LARGE SCALE GENOMIC DNA]</scope>
    <source>
        <strain evidence="5 6">29B2s-10</strain>
    </source>
</reference>
<feature type="domain" description="BAR" evidence="4">
    <location>
        <begin position="16"/>
        <end position="255"/>
    </location>
</feature>
<dbReference type="InterPro" id="IPR036028">
    <property type="entry name" value="SH3-like_dom_sf"/>
</dbReference>
<protein>
    <recommendedName>
        <fullName evidence="7">SH3 domain-containing protein</fullName>
    </recommendedName>
</protein>
<dbReference type="Pfam" id="PF03114">
    <property type="entry name" value="BAR"/>
    <property type="match status" value="1"/>
</dbReference>
<evidence type="ECO:0000256" key="1">
    <source>
        <dbReference type="ARBA" id="ARBA00022443"/>
    </source>
</evidence>
<dbReference type="Proteomes" id="UP001497600">
    <property type="component" value="Chromosome E"/>
</dbReference>
<dbReference type="SUPFAM" id="SSF50044">
    <property type="entry name" value="SH3-domain"/>
    <property type="match status" value="1"/>
</dbReference>
<dbReference type="InterPro" id="IPR027267">
    <property type="entry name" value="AH/BAR_dom_sf"/>
</dbReference>
<dbReference type="InterPro" id="IPR046982">
    <property type="entry name" value="BIN3/RVS161-like"/>
</dbReference>
<accession>A0ABP0ECG3</accession>
<dbReference type="InterPro" id="IPR001452">
    <property type="entry name" value="SH3_domain"/>
</dbReference>
<dbReference type="Gene3D" id="2.30.30.40">
    <property type="entry name" value="SH3 Domains"/>
    <property type="match status" value="1"/>
</dbReference>
<dbReference type="PROSITE" id="PS50002">
    <property type="entry name" value="SH3"/>
    <property type="match status" value="1"/>
</dbReference>
<evidence type="ECO:0000259" key="4">
    <source>
        <dbReference type="PROSITE" id="PS51021"/>
    </source>
</evidence>
<feature type="domain" description="SH3" evidence="3">
    <location>
        <begin position="288"/>
        <end position="344"/>
    </location>
</feature>
<name>A0ABP0ECG3_9ASCO</name>
<dbReference type="PRINTS" id="PR00452">
    <property type="entry name" value="SH3DOMAIN"/>
</dbReference>
<dbReference type="EMBL" id="OZ004257">
    <property type="protein sequence ID" value="CAK7907150.1"/>
    <property type="molecule type" value="Genomic_DNA"/>
</dbReference>
<dbReference type="Pfam" id="PF07653">
    <property type="entry name" value="SH3_2"/>
    <property type="match status" value="1"/>
</dbReference>
<dbReference type="Gene3D" id="1.20.1270.60">
    <property type="entry name" value="Arfaptin homology (AH) domain/BAR domain"/>
    <property type="match status" value="1"/>
</dbReference>
<evidence type="ECO:0008006" key="7">
    <source>
        <dbReference type="Google" id="ProtNLM"/>
    </source>
</evidence>
<evidence type="ECO:0000313" key="5">
    <source>
        <dbReference type="EMBL" id="CAK7907150.1"/>
    </source>
</evidence>
<dbReference type="PROSITE" id="PS51021">
    <property type="entry name" value="BAR"/>
    <property type="match status" value="1"/>
</dbReference>
<keyword evidence="1 2" id="KW-0728">SH3 domain</keyword>
<evidence type="ECO:0000313" key="6">
    <source>
        <dbReference type="Proteomes" id="UP001497600"/>
    </source>
</evidence>
<keyword evidence="6" id="KW-1185">Reference proteome</keyword>